<dbReference type="Gene3D" id="3.90.25.10">
    <property type="entry name" value="UDP-galactose 4-epimerase, domain 1"/>
    <property type="match status" value="1"/>
</dbReference>
<evidence type="ECO:0000313" key="5">
    <source>
        <dbReference type="Proteomes" id="UP000185753"/>
    </source>
</evidence>
<evidence type="ECO:0000313" key="4">
    <source>
        <dbReference type="EMBL" id="OBX28982.1"/>
    </source>
</evidence>
<dbReference type="STRING" id="1443941.A9J31_14565"/>
<protein>
    <submittedName>
        <fullName evidence="4">NAD-dependent epimerase</fullName>
    </submittedName>
</protein>
<sequence>MNILITGGTGFIGKQIARKILELGTITLDGQAAQSVEKIILFDAFAGEDIPEDPKIQVVIGDITDKKQVLEITKNVDVIWHLAAVVSSAAEADFDLGMEVNLYGLLTLLESVRQHGIKPRFIFASGCAVFGGALPEVVTDDTVVTPKSSYGMQKAVGELLVSDYSRKGFIDGRVLRLPTIVVRPGKPNKAASTFFSSIIREPLKGEPAVCPVQADTPVFITSPRRCVDSMIHAAVISPDRLSDQRIIPLPGLTVTVQQMLAALEKVAGKSAVDLVKWQEDKTIQRIVQSWPVKVKAEYAESLGFKADKNFESIIQAHIEDTQELIAEIAN</sequence>
<keyword evidence="5" id="KW-1185">Reference proteome</keyword>
<dbReference type="Pfam" id="PF01370">
    <property type="entry name" value="Epimerase"/>
    <property type="match status" value="1"/>
</dbReference>
<dbReference type="EMBL" id="LZDS01000013">
    <property type="protein sequence ID" value="OBX28982.1"/>
    <property type="molecule type" value="Genomic_DNA"/>
</dbReference>
<dbReference type="PANTHER" id="PTHR43103:SF3">
    <property type="entry name" value="ADP-L-GLYCERO-D-MANNO-HEPTOSE-6-EPIMERASE"/>
    <property type="match status" value="1"/>
</dbReference>
<dbReference type="Gene3D" id="3.40.50.720">
    <property type="entry name" value="NAD(P)-binding Rossmann-like Domain"/>
    <property type="match status" value="1"/>
</dbReference>
<dbReference type="GO" id="GO:0016491">
    <property type="term" value="F:oxidoreductase activity"/>
    <property type="evidence" value="ECO:0007669"/>
    <property type="project" value="InterPro"/>
</dbReference>
<dbReference type="RefSeq" id="WP_067763278.1">
    <property type="nucleotide sequence ID" value="NZ_LZDS01000013.1"/>
</dbReference>
<accession>A0A1A7RE67</accession>
<keyword evidence="1" id="KW-0521">NADP</keyword>
<keyword evidence="2" id="KW-0119">Carbohydrate metabolism</keyword>
<feature type="domain" description="NAD-dependent epimerase/dehydratase" evidence="3">
    <location>
        <begin position="3"/>
        <end position="207"/>
    </location>
</feature>
<dbReference type="OrthoDB" id="9801056at2"/>
<gene>
    <name evidence="4" type="ORF">A9J31_14565</name>
</gene>
<dbReference type="Proteomes" id="UP000185753">
    <property type="component" value="Unassembled WGS sequence"/>
</dbReference>
<reference evidence="5" key="1">
    <citation type="submission" date="2016-06" db="EMBL/GenBank/DDBJ databases">
        <authorList>
            <person name="Radolfova-Krizova L."/>
            <person name="Nemec A."/>
        </authorList>
    </citation>
    <scope>NUCLEOTIDE SEQUENCE [LARGE SCALE GENOMIC DNA]</scope>
    <source>
        <strain evidence="5">ANC 4275</strain>
    </source>
</reference>
<name>A0A1A7RE67_9GAMM</name>
<dbReference type="SUPFAM" id="SSF51735">
    <property type="entry name" value="NAD(P)-binding Rossmann-fold domains"/>
    <property type="match status" value="1"/>
</dbReference>
<comment type="caution">
    <text evidence="4">The sequence shown here is derived from an EMBL/GenBank/DDBJ whole genome shotgun (WGS) entry which is preliminary data.</text>
</comment>
<dbReference type="InterPro" id="IPR036291">
    <property type="entry name" value="NAD(P)-bd_dom_sf"/>
</dbReference>
<evidence type="ECO:0000256" key="1">
    <source>
        <dbReference type="ARBA" id="ARBA00022857"/>
    </source>
</evidence>
<dbReference type="AlphaFoldDB" id="A0A1A7RE67"/>
<evidence type="ECO:0000259" key="3">
    <source>
        <dbReference type="Pfam" id="PF01370"/>
    </source>
</evidence>
<organism evidence="4 5">
    <name type="scientific">Acinetobacter gandensis</name>
    <dbReference type="NCBI Taxonomy" id="1443941"/>
    <lineage>
        <taxon>Bacteria</taxon>
        <taxon>Pseudomonadati</taxon>
        <taxon>Pseudomonadota</taxon>
        <taxon>Gammaproteobacteria</taxon>
        <taxon>Moraxellales</taxon>
        <taxon>Moraxellaceae</taxon>
        <taxon>Acinetobacter</taxon>
    </lineage>
</organism>
<dbReference type="InterPro" id="IPR001509">
    <property type="entry name" value="Epimerase_deHydtase"/>
</dbReference>
<dbReference type="InterPro" id="IPR050005">
    <property type="entry name" value="DenD"/>
</dbReference>
<evidence type="ECO:0000256" key="2">
    <source>
        <dbReference type="ARBA" id="ARBA00023277"/>
    </source>
</evidence>
<dbReference type="PANTHER" id="PTHR43103">
    <property type="entry name" value="NUCLEOSIDE-DIPHOSPHATE-SUGAR EPIMERASE"/>
    <property type="match status" value="1"/>
</dbReference>
<dbReference type="NCBIfam" id="NF043036">
    <property type="entry name" value="ErythonDh"/>
    <property type="match status" value="1"/>
</dbReference>
<proteinExistence type="predicted"/>